<feature type="region of interest" description="Disordered" evidence="2">
    <location>
        <begin position="1"/>
        <end position="63"/>
    </location>
</feature>
<feature type="domain" description="Myb-like" evidence="3">
    <location>
        <begin position="59"/>
        <end position="137"/>
    </location>
</feature>
<dbReference type="Pfam" id="PF13837">
    <property type="entry name" value="Myb_DNA-bind_4"/>
    <property type="match status" value="1"/>
</dbReference>
<evidence type="ECO:0000313" key="5">
    <source>
        <dbReference type="Proteomes" id="UP001231189"/>
    </source>
</evidence>
<feature type="region of interest" description="Disordered" evidence="2">
    <location>
        <begin position="222"/>
        <end position="334"/>
    </location>
</feature>
<feature type="coiled-coil region" evidence="1">
    <location>
        <begin position="357"/>
        <end position="384"/>
    </location>
</feature>
<name>A0AAD8WZH4_LOLMU</name>
<proteinExistence type="predicted"/>
<feature type="compositionally biased region" description="Low complexity" evidence="2">
    <location>
        <begin position="154"/>
        <end position="169"/>
    </location>
</feature>
<keyword evidence="1" id="KW-0175">Coiled coil</keyword>
<dbReference type="InterPro" id="IPR044822">
    <property type="entry name" value="Myb_DNA-bind_4"/>
</dbReference>
<dbReference type="EMBL" id="JAUUTY010000002">
    <property type="protein sequence ID" value="KAK1686475.1"/>
    <property type="molecule type" value="Genomic_DNA"/>
</dbReference>
<evidence type="ECO:0000313" key="4">
    <source>
        <dbReference type="EMBL" id="KAK1686475.1"/>
    </source>
</evidence>
<keyword evidence="5" id="KW-1185">Reference proteome</keyword>
<organism evidence="4 5">
    <name type="scientific">Lolium multiflorum</name>
    <name type="common">Italian ryegrass</name>
    <name type="synonym">Lolium perenne subsp. multiflorum</name>
    <dbReference type="NCBI Taxonomy" id="4521"/>
    <lineage>
        <taxon>Eukaryota</taxon>
        <taxon>Viridiplantae</taxon>
        <taxon>Streptophyta</taxon>
        <taxon>Embryophyta</taxon>
        <taxon>Tracheophyta</taxon>
        <taxon>Spermatophyta</taxon>
        <taxon>Magnoliopsida</taxon>
        <taxon>Liliopsida</taxon>
        <taxon>Poales</taxon>
        <taxon>Poaceae</taxon>
        <taxon>BOP clade</taxon>
        <taxon>Pooideae</taxon>
        <taxon>Poodae</taxon>
        <taxon>Poeae</taxon>
        <taxon>Poeae Chloroplast Group 2 (Poeae type)</taxon>
        <taxon>Loliodinae</taxon>
        <taxon>Loliinae</taxon>
        <taxon>Lolium</taxon>
    </lineage>
</organism>
<feature type="region of interest" description="Disordered" evidence="2">
    <location>
        <begin position="147"/>
        <end position="180"/>
    </location>
</feature>
<dbReference type="Proteomes" id="UP001231189">
    <property type="component" value="Unassembled WGS sequence"/>
</dbReference>
<comment type="caution">
    <text evidence="4">The sequence shown here is derived from an EMBL/GenBank/DDBJ whole genome shotgun (WGS) entry which is preliminary data.</text>
</comment>
<evidence type="ECO:0000259" key="3">
    <source>
        <dbReference type="PROSITE" id="PS50090"/>
    </source>
</evidence>
<protein>
    <recommendedName>
        <fullName evidence="3">Myb-like domain-containing protein</fullName>
    </recommendedName>
</protein>
<dbReference type="PANTHER" id="PTHR33492">
    <property type="entry name" value="OSJNBA0043A12.37 PROTEIN-RELATED"/>
    <property type="match status" value="1"/>
</dbReference>
<dbReference type="AlphaFoldDB" id="A0AAD8WZH4"/>
<feature type="compositionally biased region" description="Basic residues" evidence="2">
    <location>
        <begin position="22"/>
        <end position="32"/>
    </location>
</feature>
<feature type="compositionally biased region" description="Low complexity" evidence="2">
    <location>
        <begin position="222"/>
        <end position="235"/>
    </location>
</feature>
<dbReference type="PROSITE" id="PS50090">
    <property type="entry name" value="MYB_LIKE"/>
    <property type="match status" value="1"/>
</dbReference>
<feature type="compositionally biased region" description="Pro residues" evidence="2">
    <location>
        <begin position="236"/>
        <end position="263"/>
    </location>
</feature>
<dbReference type="InterPro" id="IPR001005">
    <property type="entry name" value="SANT/Myb"/>
</dbReference>
<reference evidence="4" key="1">
    <citation type="submission" date="2023-07" db="EMBL/GenBank/DDBJ databases">
        <title>A chromosome-level genome assembly of Lolium multiflorum.</title>
        <authorList>
            <person name="Chen Y."/>
            <person name="Copetti D."/>
            <person name="Kolliker R."/>
            <person name="Studer B."/>
        </authorList>
    </citation>
    <scope>NUCLEOTIDE SEQUENCE</scope>
    <source>
        <strain evidence="4">02402/16</strain>
        <tissue evidence="4">Leaf</tissue>
    </source>
</reference>
<feature type="compositionally biased region" description="Pro residues" evidence="2">
    <location>
        <begin position="280"/>
        <end position="292"/>
    </location>
</feature>
<feature type="region of interest" description="Disordered" evidence="2">
    <location>
        <begin position="85"/>
        <end position="104"/>
    </location>
</feature>
<feature type="compositionally biased region" description="Low complexity" evidence="2">
    <location>
        <begin position="1"/>
        <end position="17"/>
    </location>
</feature>
<accession>A0AAD8WZH4</accession>
<dbReference type="PANTHER" id="PTHR33492:SF11">
    <property type="entry name" value="OS04G0670900 PROTEIN"/>
    <property type="match status" value="1"/>
</dbReference>
<dbReference type="Gene3D" id="1.10.10.60">
    <property type="entry name" value="Homeodomain-like"/>
    <property type="match status" value="1"/>
</dbReference>
<sequence>MSASSDPSPSSSAAASPLGLLRAHHPHTHHLHLSTPPPPVALAHAYPPAAPPPSPASAPRDYRKGNWTLHETLVLITAKRLDDDRRAGGAMSGGSASSSPLTPRSAEQRWKWVENYCWINGCLRSQNQCNDKWDNLLRDYKKVRDHETRRASTAPAHPAALPDAPGAGVAPPPPTPQQQQLLPSYWTMERHDRKERNLPTNLAPEVYDALVDVLSRRAARRGGNAIAPTATTPPMLALPPPPLPTPPPPPPPPPQSPPKPQPQPLLAQQQHRPQHHPHPHPPPLLQLPPPVSLPSATSVSAEDDMSDSSESGSDGGASGDADEPEAKRRRRVERLGSSVVRSATVLARTLVACEDKRERRHREVLELEERRLRLEAERNEVRRQGFAGLVAAVNGLSGAIHALVASDHHHGRSGDSSRRS</sequence>
<evidence type="ECO:0000256" key="2">
    <source>
        <dbReference type="SAM" id="MobiDB-lite"/>
    </source>
</evidence>
<gene>
    <name evidence="4" type="ORF">QYE76_047323</name>
</gene>
<evidence type="ECO:0000256" key="1">
    <source>
        <dbReference type="SAM" id="Coils"/>
    </source>
</evidence>